<keyword evidence="5" id="KW-0539">Nucleus</keyword>
<feature type="compositionally biased region" description="Low complexity" evidence="6">
    <location>
        <begin position="467"/>
        <end position="478"/>
    </location>
</feature>
<dbReference type="VEuPathDB" id="VectorBase:LLOJ008538"/>
<dbReference type="EMBL" id="AJWK01028928">
    <property type="status" value="NOT_ANNOTATED_CDS"/>
    <property type="molecule type" value="Genomic_DNA"/>
</dbReference>
<evidence type="ECO:0000256" key="6">
    <source>
        <dbReference type="SAM" id="MobiDB-lite"/>
    </source>
</evidence>
<evidence type="ECO:0000313" key="8">
    <source>
        <dbReference type="Proteomes" id="UP000092461"/>
    </source>
</evidence>
<evidence type="ECO:0000256" key="2">
    <source>
        <dbReference type="ARBA" id="ARBA00022473"/>
    </source>
</evidence>
<evidence type="ECO:0000256" key="5">
    <source>
        <dbReference type="ARBA" id="ARBA00023242"/>
    </source>
</evidence>
<proteinExistence type="predicted"/>
<keyword evidence="2" id="KW-0217">Developmental protein</keyword>
<keyword evidence="8" id="KW-1185">Reference proteome</keyword>
<dbReference type="GO" id="GO:0005634">
    <property type="term" value="C:nucleus"/>
    <property type="evidence" value="ECO:0007669"/>
    <property type="project" value="UniProtKB-SubCell"/>
</dbReference>
<keyword evidence="4" id="KW-0804">Transcription</keyword>
<evidence type="ECO:0000256" key="1">
    <source>
        <dbReference type="ARBA" id="ARBA00004123"/>
    </source>
</evidence>
<reference evidence="7" key="1">
    <citation type="submission" date="2020-05" db="UniProtKB">
        <authorList>
            <consortium name="EnsemblMetazoa"/>
        </authorList>
    </citation>
    <scope>IDENTIFICATION</scope>
    <source>
        <strain evidence="7">Jacobina</strain>
    </source>
</reference>
<dbReference type="GO" id="GO:0000978">
    <property type="term" value="F:RNA polymerase II cis-regulatory region sequence-specific DNA binding"/>
    <property type="evidence" value="ECO:0007669"/>
    <property type="project" value="TreeGrafter"/>
</dbReference>
<dbReference type="Proteomes" id="UP000092461">
    <property type="component" value="Unassembled WGS sequence"/>
</dbReference>
<dbReference type="EMBL" id="AJWK01028929">
    <property type="status" value="NOT_ANNOTATED_CDS"/>
    <property type="molecule type" value="Genomic_DNA"/>
</dbReference>
<evidence type="ECO:0000313" key="7">
    <source>
        <dbReference type="EnsemblMetazoa" id="LLOJ008538-PA"/>
    </source>
</evidence>
<dbReference type="EnsemblMetazoa" id="LLOJ008538-RA">
    <property type="protein sequence ID" value="LLOJ008538-PA"/>
    <property type="gene ID" value="LLOJ008538"/>
</dbReference>
<comment type="subcellular location">
    <subcellularLocation>
        <location evidence="1">Nucleus</location>
    </subcellularLocation>
</comment>
<feature type="compositionally biased region" description="Polar residues" evidence="6">
    <location>
        <begin position="433"/>
        <end position="444"/>
    </location>
</feature>
<evidence type="ECO:0000256" key="4">
    <source>
        <dbReference type="ARBA" id="ARBA00023163"/>
    </source>
</evidence>
<evidence type="ECO:0000256" key="3">
    <source>
        <dbReference type="ARBA" id="ARBA00023015"/>
    </source>
</evidence>
<keyword evidence="3" id="KW-0805">Transcription regulation</keyword>
<feature type="region of interest" description="Disordered" evidence="6">
    <location>
        <begin position="433"/>
        <end position="491"/>
    </location>
</feature>
<dbReference type="PANTHER" id="PTHR45767:SF2">
    <property type="entry name" value="FORKHEAD BOX PROTEIN O"/>
    <property type="match status" value="1"/>
</dbReference>
<dbReference type="AlphaFoldDB" id="A0A1B0GKI0"/>
<feature type="compositionally biased region" description="Polar residues" evidence="6">
    <location>
        <begin position="1"/>
        <end position="11"/>
    </location>
</feature>
<dbReference type="EMBL" id="AJWK01028930">
    <property type="status" value="NOT_ANNOTATED_CDS"/>
    <property type="molecule type" value="Genomic_DNA"/>
</dbReference>
<name>A0A1B0GKI0_LUTLO</name>
<dbReference type="PANTHER" id="PTHR45767">
    <property type="entry name" value="FORKHEAD BOX PROTEIN O"/>
    <property type="match status" value="1"/>
</dbReference>
<protein>
    <submittedName>
        <fullName evidence="7">Uncharacterized protein</fullName>
    </submittedName>
</protein>
<dbReference type="VEuPathDB" id="VectorBase:LLONM1_000279"/>
<feature type="region of interest" description="Disordered" evidence="6">
    <location>
        <begin position="1"/>
        <end position="45"/>
    </location>
</feature>
<dbReference type="GO" id="GO:0000981">
    <property type="term" value="F:DNA-binding transcription factor activity, RNA polymerase II-specific"/>
    <property type="evidence" value="ECO:0007669"/>
    <property type="project" value="TreeGrafter"/>
</dbReference>
<accession>A0A1B0GKI0</accession>
<organism evidence="7 8">
    <name type="scientific">Lutzomyia longipalpis</name>
    <name type="common">Sand fly</name>
    <dbReference type="NCBI Taxonomy" id="7200"/>
    <lineage>
        <taxon>Eukaryota</taxon>
        <taxon>Metazoa</taxon>
        <taxon>Ecdysozoa</taxon>
        <taxon>Arthropoda</taxon>
        <taxon>Hexapoda</taxon>
        <taxon>Insecta</taxon>
        <taxon>Pterygota</taxon>
        <taxon>Neoptera</taxon>
        <taxon>Endopterygota</taxon>
        <taxon>Diptera</taxon>
        <taxon>Nematocera</taxon>
        <taxon>Psychodoidea</taxon>
        <taxon>Psychodidae</taxon>
        <taxon>Lutzomyia</taxon>
        <taxon>Lutzomyia</taxon>
    </lineage>
</organism>
<sequence>MRVQNEGTGKSSWWMLNPDAKPGKSVRRRAASMETSKFEKRRGRAKKRVEALRNAQALGVAAVLNDATPSPSSSVSEGLDLFPDSPLHSGGFQLSPDFRQRASSNASSCGRLSPIPAVLGIEPDWGYPQDDFVPTTTASTTAATTTAQGSAQLDQLAGSLADDLTLQSEFMQGFNTATTQLHNQPPPPYQATQSYALHATVAQTYEDAAMFSMSPASGTGMSPSYPHSEPSPDPMGSYNSVIIGSRLAPRPSSSSPPLTPQTVPINNGDAPSTLMGQFMEALNNQAIIDDLGLNIDSFHGGLPNVDEVIKHELSMDGSLDFNFPISHHNMTTSHSSSVSTVTDSSIVNTLSGPSPQTAAAHAPVQYSTRTSVTPPSFNTATTQLHNQPPPPYQATQSYALHATVAQTYAMHQNQCPIHRMQPCSCMHHNNTRESMSPASGTGMSPSYPHSEPSPDPMGSYNSVIIGSRLAPRPSSSSPPLTPQTVPINNGDAPSTLMGQFMEALNNQAIIDDLGLNIDSFHGGLPNVDEVIKHELSMDGSLDFNFPISHHNMTTSHSSSVSTVTG</sequence>